<accession>A0A815RZC2</accession>
<dbReference type="EMBL" id="CAJNOO010008724">
    <property type="protein sequence ID" value="CAF1485070.1"/>
    <property type="molecule type" value="Genomic_DNA"/>
</dbReference>
<proteinExistence type="predicted"/>
<dbReference type="OrthoDB" id="10043543at2759"/>
<keyword evidence="1" id="KW-0812">Transmembrane</keyword>
<evidence type="ECO:0000256" key="1">
    <source>
        <dbReference type="SAM" id="Phobius"/>
    </source>
</evidence>
<feature type="transmembrane region" description="Helical" evidence="1">
    <location>
        <begin position="34"/>
        <end position="52"/>
    </location>
</feature>
<evidence type="ECO:0000313" key="3">
    <source>
        <dbReference type="Proteomes" id="UP000663882"/>
    </source>
</evidence>
<feature type="transmembrane region" description="Helical" evidence="1">
    <location>
        <begin position="58"/>
        <end position="78"/>
    </location>
</feature>
<reference evidence="2" key="1">
    <citation type="submission" date="2021-02" db="EMBL/GenBank/DDBJ databases">
        <authorList>
            <person name="Nowell W R."/>
        </authorList>
    </citation>
    <scope>NUCLEOTIDE SEQUENCE</scope>
</reference>
<feature type="transmembrane region" description="Helical" evidence="1">
    <location>
        <begin position="245"/>
        <end position="267"/>
    </location>
</feature>
<gene>
    <name evidence="2" type="ORF">RFH988_LOCUS38162</name>
</gene>
<comment type="caution">
    <text evidence="2">The sequence shown here is derived from an EMBL/GenBank/DDBJ whole genome shotgun (WGS) entry which is preliminary data.</text>
</comment>
<dbReference type="AlphaFoldDB" id="A0A815RZC2"/>
<keyword evidence="1" id="KW-0472">Membrane</keyword>
<evidence type="ECO:0000313" key="2">
    <source>
        <dbReference type="EMBL" id="CAF1485070.1"/>
    </source>
</evidence>
<feature type="transmembrane region" description="Helical" evidence="1">
    <location>
        <begin position="85"/>
        <end position="103"/>
    </location>
</feature>
<feature type="transmembrane region" description="Helical" evidence="1">
    <location>
        <begin position="214"/>
        <end position="239"/>
    </location>
</feature>
<protein>
    <submittedName>
        <fullName evidence="2">Uncharacterized protein</fullName>
    </submittedName>
</protein>
<sequence length="290" mass="33320">MDAELPSPSLEKKQTPTNTSFSIWHILKHPISRLITTILIDVILPLAMYFILQKYTKTVYALVISGVPPILMVIFKAILSRTFDALGFIVFIGFVIAAIVAIASQDPIVLLFGQALVTGVICCIFAVTLIPFYRCHHRFQLRPLVYYFYQDLAPIKRTQIGLPESLFRNRQESIKEQYSKHEDESLIPKFSDKQEVSKVYEWIYTNCSSFRRSCYVITSIWSVGLLLGCLGQLILILIHLSVNKIVIYGRIIYISLIVLCVLLTIICGKRERKQRMILIEQWKEDNSNLQ</sequence>
<keyword evidence="1" id="KW-1133">Transmembrane helix</keyword>
<name>A0A815RZC2_9BILA</name>
<dbReference type="Proteomes" id="UP000663882">
    <property type="component" value="Unassembled WGS sequence"/>
</dbReference>
<organism evidence="2 3">
    <name type="scientific">Rotaria sordida</name>
    <dbReference type="NCBI Taxonomy" id="392033"/>
    <lineage>
        <taxon>Eukaryota</taxon>
        <taxon>Metazoa</taxon>
        <taxon>Spiralia</taxon>
        <taxon>Gnathifera</taxon>
        <taxon>Rotifera</taxon>
        <taxon>Eurotatoria</taxon>
        <taxon>Bdelloidea</taxon>
        <taxon>Philodinida</taxon>
        <taxon>Philodinidae</taxon>
        <taxon>Rotaria</taxon>
    </lineage>
</organism>
<feature type="transmembrane region" description="Helical" evidence="1">
    <location>
        <begin position="109"/>
        <end position="133"/>
    </location>
</feature>